<dbReference type="EMBL" id="PP130629">
    <property type="protein sequence ID" value="XAO13556.1"/>
    <property type="molecule type" value="Genomic_DNA"/>
</dbReference>
<dbReference type="CDD" id="cd01427">
    <property type="entry name" value="HAD_like"/>
    <property type="match status" value="1"/>
</dbReference>
<dbReference type="InterPro" id="IPR023214">
    <property type="entry name" value="HAD_sf"/>
</dbReference>
<sequence length="131" mass="15409">MDRLKRWGVYYLSNRFVRHQDAVMFDIDDTLIFTDGTPIVPMIELLHIARNMGYKIVIITARPGTDMNIQWTIQQLQHYQIVYDSLGFTTPELKLHMKRKLPYNFILSVGDMPTDLTGSKHFLNTSNFYHN</sequence>
<name>A0AB38ZME6_9VIRU</name>
<dbReference type="Gene3D" id="3.40.50.1000">
    <property type="entry name" value="HAD superfamily/HAD-like"/>
    <property type="match status" value="1"/>
</dbReference>
<protein>
    <submittedName>
        <fullName evidence="1">Uncharacterized protein</fullName>
    </submittedName>
</protein>
<evidence type="ECO:0000313" key="1">
    <source>
        <dbReference type="EMBL" id="XAO13556.1"/>
    </source>
</evidence>
<organism evidence="1">
    <name type="scientific">Mantoniella tinhauana virus 1</name>
    <dbReference type="NCBI Taxonomy" id="3111543"/>
    <lineage>
        <taxon>Viruses</taxon>
    </lineage>
</organism>
<dbReference type="SUPFAM" id="SSF56784">
    <property type="entry name" value="HAD-like"/>
    <property type="match status" value="1"/>
</dbReference>
<accession>A0AB38ZME6</accession>
<reference evidence="1" key="1">
    <citation type="submission" date="2024-01" db="EMBL/GenBank/DDBJ databases">
        <title>Genomic and biogeographic characterisation of Mantoniella tinhauana virus 1, the first discovered Mantoniella-infecting prasinovirus.</title>
        <authorList>
            <person name="Rey Redondo E."/>
            <person name="Yung C.C.M."/>
        </authorList>
    </citation>
    <scope>NUCLEOTIDE SEQUENCE</scope>
    <source>
        <strain evidence="1">Lau Fau Shan</strain>
    </source>
</reference>
<proteinExistence type="predicted"/>
<dbReference type="InterPro" id="IPR036412">
    <property type="entry name" value="HAD-like_sf"/>
</dbReference>